<keyword evidence="6" id="KW-0732">Signal</keyword>
<protein>
    <recommendedName>
        <fullName evidence="11">RING-type domain-containing protein</fullName>
    </recommendedName>
</protein>
<evidence type="ECO:0000313" key="9">
    <source>
        <dbReference type="EMBL" id="ORC90474.1"/>
    </source>
</evidence>
<feature type="transmembrane region" description="Helical" evidence="5">
    <location>
        <begin position="284"/>
        <end position="308"/>
    </location>
</feature>
<evidence type="ECO:0000313" key="10">
    <source>
        <dbReference type="Proteomes" id="UP000192257"/>
    </source>
</evidence>
<dbReference type="AlphaFoldDB" id="A0A1X0P0K5"/>
<dbReference type="InterPro" id="IPR016201">
    <property type="entry name" value="PSI"/>
</dbReference>
<evidence type="ECO:0000256" key="2">
    <source>
        <dbReference type="ARBA" id="ARBA00022771"/>
    </source>
</evidence>
<dbReference type="InterPro" id="IPR017907">
    <property type="entry name" value="Znf_RING_CS"/>
</dbReference>
<dbReference type="RefSeq" id="XP_028884540.1">
    <property type="nucleotide sequence ID" value="XM_029024137.1"/>
</dbReference>
<keyword evidence="1" id="KW-0479">Metal-binding</keyword>
<evidence type="ECO:0000256" key="4">
    <source>
        <dbReference type="ARBA" id="ARBA00023180"/>
    </source>
</evidence>
<dbReference type="GO" id="GO:0008270">
    <property type="term" value="F:zinc ion binding"/>
    <property type="evidence" value="ECO:0007669"/>
    <property type="project" value="UniProtKB-KW"/>
</dbReference>
<evidence type="ECO:0000259" key="7">
    <source>
        <dbReference type="SMART" id="SM00184"/>
    </source>
</evidence>
<reference evidence="9 10" key="1">
    <citation type="submission" date="2017-03" db="EMBL/GenBank/DDBJ databases">
        <title>An alternative strategy for trypanosome survival in the mammalian bloodstream revealed through genome and transcriptome analysis of the ubiquitous bovine parasite Trypanosoma (Megatrypanum) theileri.</title>
        <authorList>
            <person name="Kelly S."/>
            <person name="Ivens A."/>
            <person name="Mott A."/>
            <person name="O'Neill E."/>
            <person name="Emms D."/>
            <person name="Macleod O."/>
            <person name="Voorheis P."/>
            <person name="Matthews J."/>
            <person name="Matthews K."/>
            <person name="Carrington M."/>
        </authorList>
    </citation>
    <scope>NUCLEOTIDE SEQUENCE [LARGE SCALE GENOMIC DNA]</scope>
    <source>
        <strain evidence="9">Edinburgh</strain>
    </source>
</reference>
<dbReference type="VEuPathDB" id="TriTrypDB:TM35_000082720"/>
<evidence type="ECO:0000256" key="1">
    <source>
        <dbReference type="ARBA" id="ARBA00022723"/>
    </source>
</evidence>
<feature type="domain" description="PSI" evidence="8">
    <location>
        <begin position="211"/>
        <end position="264"/>
    </location>
</feature>
<evidence type="ECO:0000259" key="8">
    <source>
        <dbReference type="SMART" id="SM00423"/>
    </source>
</evidence>
<keyword evidence="5" id="KW-1133">Transmembrane helix</keyword>
<evidence type="ECO:0000256" key="5">
    <source>
        <dbReference type="SAM" id="Phobius"/>
    </source>
</evidence>
<dbReference type="EMBL" id="NBCO01000008">
    <property type="protein sequence ID" value="ORC90474.1"/>
    <property type="molecule type" value="Genomic_DNA"/>
</dbReference>
<dbReference type="PROSITE" id="PS00518">
    <property type="entry name" value="ZF_RING_1"/>
    <property type="match status" value="1"/>
</dbReference>
<proteinExistence type="predicted"/>
<evidence type="ECO:0008006" key="11">
    <source>
        <dbReference type="Google" id="ProtNLM"/>
    </source>
</evidence>
<keyword evidence="5" id="KW-0472">Membrane</keyword>
<sequence length="609" mass="66821">MMRLFLMLLLIEFAADLHFPTTEALEVEEATRLQLQERFPLELNQEGEQLENVMKELWRGESMAVKPLPWVKLDMSNGSIALQGNVKCGGGYCPSEAPICCGKAPSYYCVPGGSKCCSALGSAEMACGQNTECCATRNNVTCCGKDTVCIKDGDESKCVKDVCAIHNTADECLNEEDGCGWCCEEQRCVSNGTRCSMGGTAIVSGEVCPSLCQYANTCGLCLLSQEYNTSGPCLWCCSTQSCISSSSAFTCANDQRVDSLGQCSACQANGAGINPRFIGTYAQILAILSAVILIIGIMSCIGVIRAFVCYRGSIVTHNGMRLADVDAQRAVRRHGFGSSEPLSTGRQAKNKLKSYLNTIISVLKSNSKSKVEGEYKEGDENSPLNSVLSCAKCQRTLQAHALPNVANSMKGIKTPRNRIIEDSVRKNQEVDDDIVILLPCGHLFCRPCLGLRVKEKSSVVIKDKHIEQPQSLTSVQFDKSNVNGENNFLCFNTEGDAATSENRETRLSEGSPALFAEEYQNLPHQHLEGQRARYEEVNVTERRESSHSQIEKWREGLLRSLHGLHNKNAHTNVQEENDENVVQKKIKHKCPVCQKAVKDVLLPENILQL</sequence>
<dbReference type="InterPro" id="IPR001841">
    <property type="entry name" value="Znf_RING"/>
</dbReference>
<evidence type="ECO:0000256" key="3">
    <source>
        <dbReference type="ARBA" id="ARBA00022833"/>
    </source>
</evidence>
<keyword evidence="2" id="KW-0863">Zinc-finger</keyword>
<keyword evidence="5" id="KW-0812">Transmembrane</keyword>
<feature type="domain" description="PSI" evidence="8">
    <location>
        <begin position="162"/>
        <end position="209"/>
    </location>
</feature>
<dbReference type="SMART" id="SM00423">
    <property type="entry name" value="PSI"/>
    <property type="match status" value="2"/>
</dbReference>
<organism evidence="9 10">
    <name type="scientific">Trypanosoma theileri</name>
    <dbReference type="NCBI Taxonomy" id="67003"/>
    <lineage>
        <taxon>Eukaryota</taxon>
        <taxon>Discoba</taxon>
        <taxon>Euglenozoa</taxon>
        <taxon>Kinetoplastea</taxon>
        <taxon>Metakinetoplastina</taxon>
        <taxon>Trypanosomatida</taxon>
        <taxon>Trypanosomatidae</taxon>
        <taxon>Trypanosoma</taxon>
    </lineage>
</organism>
<dbReference type="GeneID" id="39983917"/>
<dbReference type="Proteomes" id="UP000192257">
    <property type="component" value="Unassembled WGS sequence"/>
</dbReference>
<evidence type="ECO:0000256" key="6">
    <source>
        <dbReference type="SAM" id="SignalP"/>
    </source>
</evidence>
<feature type="signal peptide" evidence="6">
    <location>
        <begin position="1"/>
        <end position="24"/>
    </location>
</feature>
<dbReference type="OrthoDB" id="245982at2759"/>
<dbReference type="SUPFAM" id="SSF57850">
    <property type="entry name" value="RING/U-box"/>
    <property type="match status" value="1"/>
</dbReference>
<comment type="caution">
    <text evidence="9">The sequence shown here is derived from an EMBL/GenBank/DDBJ whole genome shotgun (WGS) entry which is preliminary data.</text>
</comment>
<keyword evidence="10" id="KW-1185">Reference proteome</keyword>
<keyword evidence="3" id="KW-0862">Zinc</keyword>
<feature type="domain" description="RING-type" evidence="7">
    <location>
        <begin position="390"/>
        <end position="593"/>
    </location>
</feature>
<gene>
    <name evidence="9" type="ORF">TM35_000082720</name>
</gene>
<name>A0A1X0P0K5_9TRYP</name>
<keyword evidence="4" id="KW-0325">Glycoprotein</keyword>
<feature type="chain" id="PRO_5012891123" description="RING-type domain-containing protein" evidence="6">
    <location>
        <begin position="25"/>
        <end position="609"/>
    </location>
</feature>
<dbReference type="SMART" id="SM00184">
    <property type="entry name" value="RING"/>
    <property type="match status" value="1"/>
</dbReference>
<accession>A0A1X0P0K5</accession>